<dbReference type="Proteomes" id="UP000037510">
    <property type="component" value="Unassembled WGS sequence"/>
</dbReference>
<keyword evidence="4" id="KW-0540">Nuclease</keyword>
<evidence type="ECO:0000313" key="10">
    <source>
        <dbReference type="EMBL" id="KOB74639.1"/>
    </source>
</evidence>
<dbReference type="InterPro" id="IPR027806">
    <property type="entry name" value="HARBI1_dom"/>
</dbReference>
<dbReference type="GO" id="GO:0004518">
    <property type="term" value="F:nuclease activity"/>
    <property type="evidence" value="ECO:0007669"/>
    <property type="project" value="UniProtKB-KW"/>
</dbReference>
<evidence type="ECO:0000256" key="3">
    <source>
        <dbReference type="ARBA" id="ARBA00006958"/>
    </source>
</evidence>
<comment type="similarity">
    <text evidence="3">Belongs to the HARBI1 family.</text>
</comment>
<dbReference type="InterPro" id="IPR045249">
    <property type="entry name" value="HARBI1-like"/>
</dbReference>
<keyword evidence="6" id="KW-0378">Hydrolase</keyword>
<evidence type="ECO:0000256" key="6">
    <source>
        <dbReference type="ARBA" id="ARBA00022801"/>
    </source>
</evidence>
<comment type="caution">
    <text evidence="10">The sequence shown here is derived from an EMBL/GenBank/DDBJ whole genome shotgun (WGS) entry which is preliminary data.</text>
</comment>
<evidence type="ECO:0000256" key="4">
    <source>
        <dbReference type="ARBA" id="ARBA00022722"/>
    </source>
</evidence>
<evidence type="ECO:0000256" key="2">
    <source>
        <dbReference type="ARBA" id="ARBA00004123"/>
    </source>
</evidence>
<feature type="non-terminal residue" evidence="10">
    <location>
        <position position="1"/>
    </location>
</feature>
<keyword evidence="7" id="KW-0539">Nucleus</keyword>
<evidence type="ECO:0000313" key="11">
    <source>
        <dbReference type="Proteomes" id="UP000037510"/>
    </source>
</evidence>
<dbReference type="EMBL" id="JTDY01001178">
    <property type="protein sequence ID" value="KOB74639.1"/>
    <property type="molecule type" value="Genomic_DNA"/>
</dbReference>
<comment type="cofactor">
    <cofactor evidence="1">
        <name>a divalent metal cation</name>
        <dbReference type="ChEBI" id="CHEBI:60240"/>
    </cofactor>
</comment>
<accession>A0A0L7LGX9</accession>
<dbReference type="GO" id="GO:0016787">
    <property type="term" value="F:hydrolase activity"/>
    <property type="evidence" value="ECO:0007669"/>
    <property type="project" value="UniProtKB-KW"/>
</dbReference>
<dbReference type="STRING" id="104452.A0A0L7LGX9"/>
<evidence type="ECO:0000259" key="8">
    <source>
        <dbReference type="Pfam" id="PF06110"/>
    </source>
</evidence>
<evidence type="ECO:0000259" key="9">
    <source>
        <dbReference type="Pfam" id="PF13359"/>
    </source>
</evidence>
<keyword evidence="11" id="KW-1185">Reference proteome</keyword>
<sequence>GSYQAAVGQDYNLGLSQSSVACCSSTFTKLILEKMIPIHIQFPTSPAEKQRVMEEYICDAKGRIISVNPNFPGSTHDAAVWRASQLHRFLERQYIDGQRSQWLLGDKGYPLLPWRMTPHPAATAESPEERYNKCHTTARNIIEMTFGRLKNKFRCLLRHRILHFSPEKAADIIVPCCTLYNTFIDVLAEIKGFDAFDKYTKSIDDNVPPVLFYFSGAKLPDGNSWCPDCVEGPYLPLGQRAMARAAGCEGRQTKSFQVNSVLKFPSLASELKQSDIIIFEVYRCWFSYKNNQPTPICIEPMFFR</sequence>
<evidence type="ECO:0000256" key="7">
    <source>
        <dbReference type="ARBA" id="ARBA00023242"/>
    </source>
</evidence>
<reference evidence="10 11" key="1">
    <citation type="journal article" date="2015" name="Genome Biol. Evol.">
        <title>The genome of winter moth (Operophtera brumata) provides a genomic perspective on sexual dimorphism and phenology.</title>
        <authorList>
            <person name="Derks M.F."/>
            <person name="Smit S."/>
            <person name="Salis L."/>
            <person name="Schijlen E."/>
            <person name="Bossers A."/>
            <person name="Mateman C."/>
            <person name="Pijl A.S."/>
            <person name="de Ridder D."/>
            <person name="Groenen M.A."/>
            <person name="Visser M.E."/>
            <person name="Megens H.J."/>
        </authorList>
    </citation>
    <scope>NUCLEOTIDE SEQUENCE [LARGE SCALE GENOMIC DNA]</scope>
    <source>
        <strain evidence="10">WM2013NL</strain>
        <tissue evidence="10">Head and thorax</tissue>
    </source>
</reference>
<keyword evidence="5" id="KW-0479">Metal-binding</keyword>
<proteinExistence type="inferred from homology"/>
<dbReference type="Pfam" id="PF13359">
    <property type="entry name" value="DDE_Tnp_4"/>
    <property type="match status" value="1"/>
</dbReference>
<dbReference type="Gene3D" id="3.40.30.10">
    <property type="entry name" value="Glutaredoxin"/>
    <property type="match status" value="1"/>
</dbReference>
<feature type="domain" description="DDE Tnp4" evidence="9">
    <location>
        <begin position="57"/>
        <end position="181"/>
    </location>
</feature>
<gene>
    <name evidence="10" type="ORF">OBRU01_08720</name>
</gene>
<dbReference type="GO" id="GO:0005634">
    <property type="term" value="C:nucleus"/>
    <property type="evidence" value="ECO:0007669"/>
    <property type="project" value="UniProtKB-SubCell"/>
</dbReference>
<dbReference type="PANTHER" id="PTHR22930:SF85">
    <property type="entry name" value="GH03217P-RELATED"/>
    <property type="match status" value="1"/>
</dbReference>
<evidence type="ECO:0000256" key="1">
    <source>
        <dbReference type="ARBA" id="ARBA00001968"/>
    </source>
</evidence>
<comment type="subcellular location">
    <subcellularLocation>
        <location evidence="2">Nucleus</location>
    </subcellularLocation>
</comment>
<dbReference type="Pfam" id="PF06110">
    <property type="entry name" value="TXD17-like_Trx"/>
    <property type="match status" value="1"/>
</dbReference>
<evidence type="ECO:0000256" key="5">
    <source>
        <dbReference type="ARBA" id="ARBA00022723"/>
    </source>
</evidence>
<dbReference type="InterPro" id="IPR010357">
    <property type="entry name" value="TXNDC17_dom"/>
</dbReference>
<organism evidence="10 11">
    <name type="scientific">Operophtera brumata</name>
    <name type="common">Winter moth</name>
    <name type="synonym">Phalaena brumata</name>
    <dbReference type="NCBI Taxonomy" id="104452"/>
    <lineage>
        <taxon>Eukaryota</taxon>
        <taxon>Metazoa</taxon>
        <taxon>Ecdysozoa</taxon>
        <taxon>Arthropoda</taxon>
        <taxon>Hexapoda</taxon>
        <taxon>Insecta</taxon>
        <taxon>Pterygota</taxon>
        <taxon>Neoptera</taxon>
        <taxon>Endopterygota</taxon>
        <taxon>Lepidoptera</taxon>
        <taxon>Glossata</taxon>
        <taxon>Ditrysia</taxon>
        <taxon>Geometroidea</taxon>
        <taxon>Geometridae</taxon>
        <taxon>Larentiinae</taxon>
        <taxon>Operophtera</taxon>
    </lineage>
</organism>
<name>A0A0L7LGX9_OPEBR</name>
<dbReference type="AlphaFoldDB" id="A0A0L7LGX9"/>
<protein>
    <submittedName>
        <fullName evidence="10">Putative nuclease HARBI1</fullName>
    </submittedName>
</protein>
<feature type="domain" description="Thioredoxin" evidence="8">
    <location>
        <begin position="190"/>
        <end position="231"/>
    </location>
</feature>
<dbReference type="PANTHER" id="PTHR22930">
    <property type="match status" value="1"/>
</dbReference>
<dbReference type="GO" id="GO:0046872">
    <property type="term" value="F:metal ion binding"/>
    <property type="evidence" value="ECO:0007669"/>
    <property type="project" value="UniProtKB-KW"/>
</dbReference>